<evidence type="ECO:0000259" key="9">
    <source>
        <dbReference type="PROSITE" id="PS51012"/>
    </source>
</evidence>
<dbReference type="InterPro" id="IPR000412">
    <property type="entry name" value="ABC_2_transport"/>
</dbReference>
<keyword evidence="4 8" id="KW-1003">Cell membrane</keyword>
<keyword evidence="7 8" id="KW-0472">Membrane</keyword>
<dbReference type="PANTHER" id="PTHR30294:SF29">
    <property type="entry name" value="MULTIDRUG ABC TRANSPORTER PERMEASE YBHS-RELATED"/>
    <property type="match status" value="1"/>
</dbReference>
<gene>
    <name evidence="10" type="ORF">HY912_03660</name>
</gene>
<evidence type="ECO:0000313" key="11">
    <source>
        <dbReference type="Proteomes" id="UP000807825"/>
    </source>
</evidence>
<comment type="similarity">
    <text evidence="2 8">Belongs to the ABC-2 integral membrane protein family.</text>
</comment>
<dbReference type="Proteomes" id="UP000807825">
    <property type="component" value="Unassembled WGS sequence"/>
</dbReference>
<evidence type="ECO:0000256" key="2">
    <source>
        <dbReference type="ARBA" id="ARBA00007783"/>
    </source>
</evidence>
<evidence type="ECO:0000313" key="10">
    <source>
        <dbReference type="EMBL" id="MBI5248567.1"/>
    </source>
</evidence>
<name>A0A9D6UZJ0_9BACT</name>
<evidence type="ECO:0000256" key="6">
    <source>
        <dbReference type="ARBA" id="ARBA00022989"/>
    </source>
</evidence>
<feature type="transmembrane region" description="Helical" evidence="8">
    <location>
        <begin position="184"/>
        <end position="206"/>
    </location>
</feature>
<dbReference type="InterPro" id="IPR051449">
    <property type="entry name" value="ABC-2_transporter_component"/>
</dbReference>
<dbReference type="GO" id="GO:0140359">
    <property type="term" value="F:ABC-type transporter activity"/>
    <property type="evidence" value="ECO:0007669"/>
    <property type="project" value="InterPro"/>
</dbReference>
<dbReference type="Gene3D" id="3.40.1710.10">
    <property type="entry name" value="abc type-2 transporter like domain"/>
    <property type="match status" value="1"/>
</dbReference>
<dbReference type="InterPro" id="IPR047817">
    <property type="entry name" value="ABC2_TM_bact-type"/>
</dbReference>
<organism evidence="10 11">
    <name type="scientific">Desulfomonile tiedjei</name>
    <dbReference type="NCBI Taxonomy" id="2358"/>
    <lineage>
        <taxon>Bacteria</taxon>
        <taxon>Pseudomonadati</taxon>
        <taxon>Thermodesulfobacteriota</taxon>
        <taxon>Desulfomonilia</taxon>
        <taxon>Desulfomonilales</taxon>
        <taxon>Desulfomonilaceae</taxon>
        <taxon>Desulfomonile</taxon>
    </lineage>
</organism>
<accession>A0A9D6UZJ0</accession>
<evidence type="ECO:0000256" key="7">
    <source>
        <dbReference type="ARBA" id="ARBA00023136"/>
    </source>
</evidence>
<feature type="transmembrane region" description="Helical" evidence="8">
    <location>
        <begin position="350"/>
        <end position="370"/>
    </location>
</feature>
<proteinExistence type="inferred from homology"/>
<reference evidence="10" key="1">
    <citation type="submission" date="2020-07" db="EMBL/GenBank/DDBJ databases">
        <title>Huge and variable diversity of episymbiotic CPR bacteria and DPANN archaea in groundwater ecosystems.</title>
        <authorList>
            <person name="He C.Y."/>
            <person name="Keren R."/>
            <person name="Whittaker M."/>
            <person name="Farag I.F."/>
            <person name="Doudna J."/>
            <person name="Cate J.H.D."/>
            <person name="Banfield J.F."/>
        </authorList>
    </citation>
    <scope>NUCLEOTIDE SEQUENCE</scope>
    <source>
        <strain evidence="10">NC_groundwater_1664_Pr3_B-0.1um_52_9</strain>
    </source>
</reference>
<comment type="subcellular location">
    <subcellularLocation>
        <location evidence="1 8">Cell membrane</location>
        <topology evidence="1 8">Multi-pass membrane protein</topology>
    </subcellularLocation>
</comment>
<dbReference type="AlphaFoldDB" id="A0A9D6UZJ0"/>
<dbReference type="PRINTS" id="PR00164">
    <property type="entry name" value="ABC2TRNSPORT"/>
</dbReference>
<feature type="transmembrane region" description="Helical" evidence="8">
    <location>
        <begin position="24"/>
        <end position="42"/>
    </location>
</feature>
<evidence type="ECO:0000256" key="3">
    <source>
        <dbReference type="ARBA" id="ARBA00022448"/>
    </source>
</evidence>
<feature type="transmembrane region" description="Helical" evidence="8">
    <location>
        <begin position="227"/>
        <end position="250"/>
    </location>
</feature>
<dbReference type="PANTHER" id="PTHR30294">
    <property type="entry name" value="MEMBRANE COMPONENT OF ABC TRANSPORTER YHHJ-RELATED"/>
    <property type="match status" value="1"/>
</dbReference>
<comment type="caution">
    <text evidence="10">The sequence shown here is derived from an EMBL/GenBank/DDBJ whole genome shotgun (WGS) entry which is preliminary data.</text>
</comment>
<dbReference type="InterPro" id="IPR013525">
    <property type="entry name" value="ABC2_TM"/>
</dbReference>
<keyword evidence="3 8" id="KW-0813">Transport</keyword>
<feature type="transmembrane region" description="Helical" evidence="8">
    <location>
        <begin position="262"/>
        <end position="284"/>
    </location>
</feature>
<feature type="domain" description="ABC transmembrane type-2" evidence="9">
    <location>
        <begin position="130"/>
        <end position="376"/>
    </location>
</feature>
<keyword evidence="5 8" id="KW-0812">Transmembrane</keyword>
<keyword evidence="6 8" id="KW-1133">Transmembrane helix</keyword>
<protein>
    <recommendedName>
        <fullName evidence="8">Transport permease protein</fullName>
    </recommendedName>
</protein>
<feature type="transmembrane region" description="Helical" evidence="8">
    <location>
        <begin position="296"/>
        <end position="315"/>
    </location>
</feature>
<dbReference type="Pfam" id="PF12698">
    <property type="entry name" value="ABC2_membrane_3"/>
    <property type="match status" value="1"/>
</dbReference>
<evidence type="ECO:0000256" key="4">
    <source>
        <dbReference type="ARBA" id="ARBA00022475"/>
    </source>
</evidence>
<dbReference type="EMBL" id="JACRDE010000110">
    <property type="protein sequence ID" value="MBI5248567.1"/>
    <property type="molecule type" value="Genomic_DNA"/>
</dbReference>
<dbReference type="PROSITE" id="PS51012">
    <property type="entry name" value="ABC_TM2"/>
    <property type="match status" value="1"/>
</dbReference>
<evidence type="ECO:0000256" key="1">
    <source>
        <dbReference type="ARBA" id="ARBA00004651"/>
    </source>
</evidence>
<evidence type="ECO:0000256" key="5">
    <source>
        <dbReference type="ARBA" id="ARBA00022692"/>
    </source>
</evidence>
<evidence type="ECO:0000256" key="8">
    <source>
        <dbReference type="RuleBase" id="RU361157"/>
    </source>
</evidence>
<sequence>MNIYRTLAVSRKEARQIIRDSRSLYLALGIPVLLMILFGYALSLDVNDIPVAVWDQDRSPQSREFLDQLTGSGYFRMVFRTENYKKIVQAIDDNTITLGITLPHDFSEKLKKGRPTTIQALVDGSDSTRAGIAIEYLKVIIATFESDVKLAELNRQAVLARVRQPVDPRIRLLYNPELVSRNNIVPGLIAIIMMVIAALLTSLTIVRERETGTMEQLISTPVKPNELIVGKLIPYFALGYVDLVMVYLMGEYVFRVPFRGSLLLMFAASGVFLIGALSIGFLVSVVAKNQFFATQFALLATFLPTFLLSGFVFPISNMPDVIQSITYIVPARHLITILRAIYLKGAGIEIIAFPLFMLVVLGFLVSSIAVRKLKKKIQ</sequence>
<dbReference type="GO" id="GO:0043190">
    <property type="term" value="C:ATP-binding cassette (ABC) transporter complex"/>
    <property type="evidence" value="ECO:0007669"/>
    <property type="project" value="InterPro"/>
</dbReference>